<dbReference type="CDD" id="cd17574">
    <property type="entry name" value="REC_OmpR"/>
    <property type="match status" value="1"/>
</dbReference>
<keyword evidence="6 16" id="KW-0418">Kinase</keyword>
<reference evidence="16 17" key="1">
    <citation type="submission" date="2018-08" db="EMBL/GenBank/DDBJ databases">
        <title>A genome reference for cultivated species of the human gut microbiota.</title>
        <authorList>
            <person name="Zou Y."/>
            <person name="Xue W."/>
            <person name="Luo G."/>
        </authorList>
    </citation>
    <scope>NUCLEOTIDE SEQUENCE [LARGE SCALE GENOMIC DNA]</scope>
    <source>
        <strain evidence="16 17">AF04-46</strain>
    </source>
</reference>
<dbReference type="SUPFAM" id="SSF55874">
    <property type="entry name" value="ATPase domain of HSP90 chaperone/DNA topoisomerase II/histidine kinase"/>
    <property type="match status" value="1"/>
</dbReference>
<dbReference type="Gene3D" id="3.30.565.10">
    <property type="entry name" value="Histidine kinase-like ATPase, C-terminal domain"/>
    <property type="match status" value="1"/>
</dbReference>
<dbReference type="Proteomes" id="UP000286031">
    <property type="component" value="Unassembled WGS sequence"/>
</dbReference>
<evidence type="ECO:0000256" key="5">
    <source>
        <dbReference type="ARBA" id="ARBA00022741"/>
    </source>
</evidence>
<dbReference type="Pfam" id="PF00072">
    <property type="entry name" value="Response_reg"/>
    <property type="match status" value="1"/>
</dbReference>
<dbReference type="PRINTS" id="PR00344">
    <property type="entry name" value="BCTRLSENSOR"/>
</dbReference>
<dbReference type="InterPro" id="IPR018060">
    <property type="entry name" value="HTH_AraC"/>
</dbReference>
<keyword evidence="10" id="KW-0804">Transcription</keyword>
<dbReference type="PANTHER" id="PTHR43547:SF2">
    <property type="entry name" value="HYBRID SIGNAL TRANSDUCTION HISTIDINE KINASE C"/>
    <property type="match status" value="1"/>
</dbReference>
<dbReference type="PROSITE" id="PS50109">
    <property type="entry name" value="HIS_KIN"/>
    <property type="match status" value="1"/>
</dbReference>
<accession>A0A413ET27</accession>
<dbReference type="SMART" id="SM00448">
    <property type="entry name" value="REC"/>
    <property type="match status" value="1"/>
</dbReference>
<dbReference type="GO" id="GO:0003700">
    <property type="term" value="F:DNA-binding transcription factor activity"/>
    <property type="evidence" value="ECO:0007669"/>
    <property type="project" value="InterPro"/>
</dbReference>
<dbReference type="EMBL" id="QSBI01000009">
    <property type="protein sequence ID" value="RGX10639.1"/>
    <property type="molecule type" value="Genomic_DNA"/>
</dbReference>
<dbReference type="Pfam" id="PF12833">
    <property type="entry name" value="HTH_18"/>
    <property type="match status" value="1"/>
</dbReference>
<dbReference type="GO" id="GO:0005524">
    <property type="term" value="F:ATP binding"/>
    <property type="evidence" value="ECO:0007669"/>
    <property type="project" value="UniProtKB-KW"/>
</dbReference>
<proteinExistence type="predicted"/>
<dbReference type="InterPro" id="IPR036097">
    <property type="entry name" value="HisK_dim/P_sf"/>
</dbReference>
<evidence type="ECO:0000256" key="10">
    <source>
        <dbReference type="ARBA" id="ARBA00023163"/>
    </source>
</evidence>
<evidence type="ECO:0000313" key="15">
    <source>
        <dbReference type="EMBL" id="KAA4629784.1"/>
    </source>
</evidence>
<dbReference type="InterPro" id="IPR003661">
    <property type="entry name" value="HisK_dim/P_dom"/>
</dbReference>
<feature type="modified residue" description="4-aspartylphosphate" evidence="11">
    <location>
        <position position="1086"/>
    </location>
</feature>
<dbReference type="Gene3D" id="1.10.287.130">
    <property type="match status" value="1"/>
</dbReference>
<dbReference type="SUPFAM" id="SSF46689">
    <property type="entry name" value="Homeodomain-like"/>
    <property type="match status" value="1"/>
</dbReference>
<evidence type="ECO:0000256" key="11">
    <source>
        <dbReference type="PROSITE-ProRule" id="PRU00169"/>
    </source>
</evidence>
<dbReference type="FunFam" id="2.60.40.10:FF:000791">
    <property type="entry name" value="Two-component system sensor histidine kinase/response regulator"/>
    <property type="match status" value="1"/>
</dbReference>
<dbReference type="SMART" id="SM00387">
    <property type="entry name" value="HATPase_c"/>
    <property type="match status" value="1"/>
</dbReference>
<evidence type="ECO:0000256" key="2">
    <source>
        <dbReference type="ARBA" id="ARBA00012438"/>
    </source>
</evidence>
<dbReference type="Gene3D" id="2.60.40.10">
    <property type="entry name" value="Immunoglobulins"/>
    <property type="match status" value="1"/>
</dbReference>
<keyword evidence="4" id="KW-0808">Transferase</keyword>
<evidence type="ECO:0000313" key="16">
    <source>
        <dbReference type="EMBL" id="RGX10639.1"/>
    </source>
</evidence>
<dbReference type="InterPro" id="IPR011110">
    <property type="entry name" value="Reg_prop"/>
</dbReference>
<dbReference type="CDD" id="cd00082">
    <property type="entry name" value="HisKA"/>
    <property type="match status" value="1"/>
</dbReference>
<dbReference type="FunFam" id="3.30.565.10:FF:000037">
    <property type="entry name" value="Hybrid sensor histidine kinase/response regulator"/>
    <property type="match status" value="1"/>
</dbReference>
<sequence length="1283" mass="144499">MNFLLALMTLFTSTNMLGHKYESITVDDGLSNMIVRCTSQDNNGVLWFATNSGMQSFDGTNFTDYHIQNMDGASSSDNRFQQVLTNKQGKLFAINRSNVFKYNRLSDRFEAIFSFQGDSTYTGIINLINILEKDRIFVSTNHGLYISRSSGELPYEYLPIGDCNGTAVYDNNIFVATSNGIIKLEVYADKYQPIAKHRFTSLGNAPVRFIYADRHGNIWLQQKGGGIVFFDTKGKKTIPEWNSVLANKPVRAITEYDGLFVIAIDGLGLLYCDSQLHFIAIDKPNDDDEHSLTIDGIYHLFRDRDNYLWISTFAGGVNYINPNSWGFHHIKHELNNKNSLSNNSVRAIMEDSDGNLWFGNKNGVSCLNERTGKWKHLRQLPSNTVLALAEDIDNNIWISAFSAGIIVCDKKLNILRTLNRENSSLLSDDIFVIFRDSDSDMWLSGENGILSLVKTSSEKIIEYKTNNVVRSIIELKTGKIIAAGSAGIDLIHKETGKVDRIYPPTTGNSKVSMIYSIIEDNRKHLWIASEGDGIMKIDTIGNILEHISTKEGLISNVAYGLELSPNGHLWISTNKGLSRYDINNKSIINFTKDAGLGMSGFMYCCHTPVSNGRLAFGGIGGAVVFNPANIHYSYKKRPLIFTHLHVSNQLVTPGKDAPIKKAINECENIILKHYQNAFSIGFNTVSPIDDVSQEYEWMLEGIDREWSPSSADNMAVYNNLPSGKYLFKVRTSHVHSEETVQREISIIILPAWWETWWAYLLYTLFVIGTALFVFQHLQGVIRSRVNANKVKLFAGIAHDIKTPLSIIRLLLSNIRHRLPDNDLESHKDIKLAISHSDHLADLANKLLEVEKSTNEVMPVKVAKYRIEASIDGISYAFASIIAHKNIQLEFKFPDTPTWAWFDMNMFQKVIYNLLDNAIKYTPNGGKVIVSTSIISKVCRIIISDTGIGIPDSEKKKILKEYFRATNAVNSSESGSGVGLLLVKELVKHMGGNISFSSKEGEGTTFIVELPLGKEHIKHSDIVIEDYALPKQFPAGHHKIMIVEDNTELRNVICQQLEGIYTIFAVGDGKEALEMLEESVPDIVITDYMMPRMNGIELCKHMKKQPQFKYIPIIMLTSLSSNEHKIEGFNVGVDAYIEKPFDMNVLLSRIENIIHNRNIILKSNIEPLSVDTDLQESSENHLLRVFEAHVLELLSDSDFSVEDICNQMGIGYTTFYRKIKSMTGKTPVDIINEIRLKKAEEYLSSGKYTASQVGYMTGFSSPSYFAKVYKKYFGYTPSQKVRKN</sequence>
<dbReference type="InterPro" id="IPR015943">
    <property type="entry name" value="WD40/YVTN_repeat-like_dom_sf"/>
</dbReference>
<keyword evidence="8" id="KW-0902">Two-component regulatory system</keyword>
<gene>
    <name evidence="16" type="ORF">DWV35_09365</name>
    <name evidence="15" type="ORF">F3B90_03335</name>
</gene>
<protein>
    <recommendedName>
        <fullName evidence="2">histidine kinase</fullName>
        <ecNumber evidence="2">2.7.13.3</ecNumber>
    </recommendedName>
</protein>
<dbReference type="Pfam" id="PF02518">
    <property type="entry name" value="HATPase_c"/>
    <property type="match status" value="1"/>
</dbReference>
<dbReference type="SMART" id="SM00342">
    <property type="entry name" value="HTH_ARAC"/>
    <property type="match status" value="1"/>
</dbReference>
<keyword evidence="9" id="KW-0805">Transcription regulation</keyword>
<dbReference type="Proteomes" id="UP000424805">
    <property type="component" value="Unassembled WGS sequence"/>
</dbReference>
<comment type="caution">
    <text evidence="16">The sequence shown here is derived from an EMBL/GenBank/DDBJ whole genome shotgun (WGS) entry which is preliminary data.</text>
</comment>
<dbReference type="Gene3D" id="2.130.10.10">
    <property type="entry name" value="YVTN repeat-like/Quinoprotein amine dehydrogenase"/>
    <property type="match status" value="2"/>
</dbReference>
<organism evidence="16 17">
    <name type="scientific">Bacteroides ovatus</name>
    <dbReference type="NCBI Taxonomy" id="28116"/>
    <lineage>
        <taxon>Bacteria</taxon>
        <taxon>Pseudomonadati</taxon>
        <taxon>Bacteroidota</taxon>
        <taxon>Bacteroidia</taxon>
        <taxon>Bacteroidales</taxon>
        <taxon>Bacteroidaceae</taxon>
        <taxon>Bacteroides</taxon>
    </lineage>
</organism>
<dbReference type="InterPro" id="IPR001789">
    <property type="entry name" value="Sig_transdc_resp-reg_receiver"/>
</dbReference>
<evidence type="ECO:0000256" key="8">
    <source>
        <dbReference type="ARBA" id="ARBA00023012"/>
    </source>
</evidence>
<feature type="domain" description="HTH araC/xylS-type" evidence="12">
    <location>
        <begin position="1179"/>
        <end position="1282"/>
    </location>
</feature>
<dbReference type="InterPro" id="IPR011123">
    <property type="entry name" value="Y_Y_Y"/>
</dbReference>
<dbReference type="SUPFAM" id="SSF52172">
    <property type="entry name" value="CheY-like"/>
    <property type="match status" value="1"/>
</dbReference>
<dbReference type="PROSITE" id="PS01124">
    <property type="entry name" value="HTH_ARAC_FAMILY_2"/>
    <property type="match status" value="1"/>
</dbReference>
<evidence type="ECO:0000259" key="14">
    <source>
        <dbReference type="PROSITE" id="PS50110"/>
    </source>
</evidence>
<dbReference type="Pfam" id="PF07495">
    <property type="entry name" value="Y_Y_Y"/>
    <property type="match status" value="1"/>
</dbReference>
<dbReference type="EC" id="2.7.13.3" evidence="2"/>
<dbReference type="InterPro" id="IPR005467">
    <property type="entry name" value="His_kinase_dom"/>
</dbReference>
<dbReference type="InterPro" id="IPR009057">
    <property type="entry name" value="Homeodomain-like_sf"/>
</dbReference>
<feature type="domain" description="Response regulatory" evidence="14">
    <location>
        <begin position="1038"/>
        <end position="1153"/>
    </location>
</feature>
<dbReference type="CDD" id="cd00075">
    <property type="entry name" value="HATPase"/>
    <property type="match status" value="1"/>
</dbReference>
<dbReference type="PROSITE" id="PS50110">
    <property type="entry name" value="RESPONSE_REGULATORY"/>
    <property type="match status" value="1"/>
</dbReference>
<reference evidence="15 18" key="2">
    <citation type="journal article" date="2019" name="Nat. Med.">
        <title>A library of human gut bacterial isolates paired with longitudinal multiomics data enables mechanistic microbiome research.</title>
        <authorList>
            <person name="Poyet M."/>
            <person name="Groussin M."/>
            <person name="Gibbons S.M."/>
            <person name="Avila-Pacheco J."/>
            <person name="Jiang X."/>
            <person name="Kearney S.M."/>
            <person name="Perrotta A.R."/>
            <person name="Berdy B."/>
            <person name="Zhao S."/>
            <person name="Lieberman T.D."/>
            <person name="Swanson P.K."/>
            <person name="Smith M."/>
            <person name="Roesemann S."/>
            <person name="Alexander J.E."/>
            <person name="Rich S.A."/>
            <person name="Livny J."/>
            <person name="Vlamakis H."/>
            <person name="Clish C."/>
            <person name="Bullock K."/>
            <person name="Deik A."/>
            <person name="Scott J."/>
            <person name="Pierce K.A."/>
            <person name="Xavier R.J."/>
            <person name="Alm E.J."/>
        </authorList>
    </citation>
    <scope>NUCLEOTIDE SEQUENCE [LARGE SCALE GENOMIC DNA]</scope>
    <source>
        <strain evidence="15 18">BIOML-A15</strain>
    </source>
</reference>
<dbReference type="Pfam" id="PF07494">
    <property type="entry name" value="Reg_prop"/>
    <property type="match status" value="3"/>
</dbReference>
<dbReference type="EMBL" id="VWFP01000002">
    <property type="protein sequence ID" value="KAA4629784.1"/>
    <property type="molecule type" value="Genomic_DNA"/>
</dbReference>
<dbReference type="Pfam" id="PF00512">
    <property type="entry name" value="HisKA"/>
    <property type="match status" value="1"/>
</dbReference>
<dbReference type="SUPFAM" id="SSF47384">
    <property type="entry name" value="Homodimeric domain of signal transducing histidine kinase"/>
    <property type="match status" value="1"/>
</dbReference>
<keyword evidence="3 11" id="KW-0597">Phosphoprotein</keyword>
<name>A0A413ET27_BACOV</name>
<dbReference type="InterPro" id="IPR013783">
    <property type="entry name" value="Ig-like_fold"/>
</dbReference>
<comment type="catalytic activity">
    <reaction evidence="1">
        <text>ATP + protein L-histidine = ADP + protein N-phospho-L-histidine.</text>
        <dbReference type="EC" id="2.7.13.3"/>
    </reaction>
</comment>
<evidence type="ECO:0000259" key="13">
    <source>
        <dbReference type="PROSITE" id="PS50109"/>
    </source>
</evidence>
<dbReference type="SMART" id="SM00388">
    <property type="entry name" value="HisKA"/>
    <property type="match status" value="1"/>
</dbReference>
<dbReference type="GO" id="GO:0000155">
    <property type="term" value="F:phosphorelay sensor kinase activity"/>
    <property type="evidence" value="ECO:0007669"/>
    <property type="project" value="InterPro"/>
</dbReference>
<evidence type="ECO:0000313" key="17">
    <source>
        <dbReference type="Proteomes" id="UP000286031"/>
    </source>
</evidence>
<evidence type="ECO:0000256" key="7">
    <source>
        <dbReference type="ARBA" id="ARBA00022840"/>
    </source>
</evidence>
<keyword evidence="7" id="KW-0067">ATP-binding</keyword>
<evidence type="ECO:0000313" key="18">
    <source>
        <dbReference type="Proteomes" id="UP000424805"/>
    </source>
</evidence>
<dbReference type="GO" id="GO:0043565">
    <property type="term" value="F:sequence-specific DNA binding"/>
    <property type="evidence" value="ECO:0007669"/>
    <property type="project" value="InterPro"/>
</dbReference>
<dbReference type="PANTHER" id="PTHR43547">
    <property type="entry name" value="TWO-COMPONENT HISTIDINE KINASE"/>
    <property type="match status" value="1"/>
</dbReference>
<dbReference type="InterPro" id="IPR011006">
    <property type="entry name" value="CheY-like_superfamily"/>
</dbReference>
<dbReference type="InterPro" id="IPR003594">
    <property type="entry name" value="HATPase_dom"/>
</dbReference>
<keyword evidence="5" id="KW-0547">Nucleotide-binding</keyword>
<dbReference type="Gene3D" id="1.10.10.60">
    <property type="entry name" value="Homeodomain-like"/>
    <property type="match status" value="1"/>
</dbReference>
<evidence type="ECO:0000256" key="4">
    <source>
        <dbReference type="ARBA" id="ARBA00022679"/>
    </source>
</evidence>
<dbReference type="InterPro" id="IPR036890">
    <property type="entry name" value="HATPase_C_sf"/>
</dbReference>
<evidence type="ECO:0000256" key="1">
    <source>
        <dbReference type="ARBA" id="ARBA00000085"/>
    </source>
</evidence>
<dbReference type="Gene3D" id="3.40.50.2300">
    <property type="match status" value="1"/>
</dbReference>
<dbReference type="InterPro" id="IPR004358">
    <property type="entry name" value="Sig_transdc_His_kin-like_C"/>
</dbReference>
<evidence type="ECO:0000256" key="3">
    <source>
        <dbReference type="ARBA" id="ARBA00022553"/>
    </source>
</evidence>
<evidence type="ECO:0000256" key="9">
    <source>
        <dbReference type="ARBA" id="ARBA00023015"/>
    </source>
</evidence>
<evidence type="ECO:0000259" key="12">
    <source>
        <dbReference type="PROSITE" id="PS01124"/>
    </source>
</evidence>
<feature type="domain" description="Histidine kinase" evidence="13">
    <location>
        <begin position="795"/>
        <end position="1013"/>
    </location>
</feature>
<evidence type="ECO:0000256" key="6">
    <source>
        <dbReference type="ARBA" id="ARBA00022777"/>
    </source>
</evidence>
<dbReference type="SUPFAM" id="SSF101898">
    <property type="entry name" value="NHL repeat"/>
    <property type="match status" value="2"/>
</dbReference>
<dbReference type="RefSeq" id="WP_117514501.1">
    <property type="nucleotide sequence ID" value="NZ_JAQCPI010000008.1"/>
</dbReference>